<dbReference type="InterPro" id="IPR011598">
    <property type="entry name" value="bHLH_dom"/>
</dbReference>
<protein>
    <recommendedName>
        <fullName evidence="6">BHLH domain-containing protein</fullName>
    </recommendedName>
</protein>
<dbReference type="Proteomes" id="UP000014760">
    <property type="component" value="Unassembled WGS sequence"/>
</dbReference>
<gene>
    <name evidence="7" type="ORF">CAPTEDRAFT_179064</name>
</gene>
<dbReference type="EMBL" id="KB312299">
    <property type="protein sequence ID" value="ELT87508.1"/>
    <property type="molecule type" value="Genomic_DNA"/>
</dbReference>
<accession>R7T3Y9</accession>
<dbReference type="CDD" id="cd19684">
    <property type="entry name" value="bHLH_dnHLH_ID"/>
    <property type="match status" value="1"/>
</dbReference>
<dbReference type="AlphaFoldDB" id="R7T3Y9"/>
<dbReference type="PROSITE" id="PS50888">
    <property type="entry name" value="BHLH"/>
    <property type="match status" value="1"/>
</dbReference>
<name>R7T3Y9_CAPTE</name>
<dbReference type="PANTHER" id="PTHR11723">
    <property type="entry name" value="DNA-BINDING PROTEIN INHIBITOR"/>
    <property type="match status" value="1"/>
</dbReference>
<dbReference type="PANTHER" id="PTHR11723:SF17">
    <property type="entry name" value="PROTEIN EXTRA-MACROCHAETAE"/>
    <property type="match status" value="1"/>
</dbReference>
<feature type="domain" description="BHLH" evidence="6">
    <location>
        <begin position="16"/>
        <end position="68"/>
    </location>
</feature>
<keyword evidence="3" id="KW-0805">Transcription regulation</keyword>
<reference evidence="7 9" key="2">
    <citation type="journal article" date="2013" name="Nature">
        <title>Insights into bilaterian evolution from three spiralian genomes.</title>
        <authorList>
            <person name="Simakov O."/>
            <person name="Marletaz F."/>
            <person name="Cho S.J."/>
            <person name="Edsinger-Gonzales E."/>
            <person name="Havlak P."/>
            <person name="Hellsten U."/>
            <person name="Kuo D.H."/>
            <person name="Larsson T."/>
            <person name="Lv J."/>
            <person name="Arendt D."/>
            <person name="Savage R."/>
            <person name="Osoegawa K."/>
            <person name="de Jong P."/>
            <person name="Grimwood J."/>
            <person name="Chapman J.A."/>
            <person name="Shapiro H."/>
            <person name="Aerts A."/>
            <person name="Otillar R.P."/>
            <person name="Terry A.Y."/>
            <person name="Boore J.L."/>
            <person name="Grigoriev I.V."/>
            <person name="Lindberg D.R."/>
            <person name="Seaver E.C."/>
            <person name="Weisblat D.A."/>
            <person name="Putnam N.H."/>
            <person name="Rokhsar D.S."/>
        </authorList>
    </citation>
    <scope>NUCLEOTIDE SEQUENCE</scope>
    <source>
        <strain evidence="7 9">I ESC-2004</strain>
    </source>
</reference>
<dbReference type="HOGENOM" id="CLU_2099189_0_0_1"/>
<evidence type="ECO:0000313" key="9">
    <source>
        <dbReference type="Proteomes" id="UP000014760"/>
    </source>
</evidence>
<evidence type="ECO:0000256" key="3">
    <source>
        <dbReference type="ARBA" id="ARBA00023015"/>
    </source>
</evidence>
<evidence type="ECO:0000256" key="1">
    <source>
        <dbReference type="ARBA" id="ARBA00004123"/>
    </source>
</evidence>
<dbReference type="STRING" id="283909.R7T3Y9"/>
<dbReference type="OMA" id="THAEKVI"/>
<dbReference type="InterPro" id="IPR026052">
    <property type="entry name" value="DNA-bd_prot-inh"/>
</dbReference>
<organism evidence="7">
    <name type="scientific">Capitella teleta</name>
    <name type="common">Polychaete worm</name>
    <dbReference type="NCBI Taxonomy" id="283909"/>
    <lineage>
        <taxon>Eukaryota</taxon>
        <taxon>Metazoa</taxon>
        <taxon>Spiralia</taxon>
        <taxon>Lophotrochozoa</taxon>
        <taxon>Annelida</taxon>
        <taxon>Polychaeta</taxon>
        <taxon>Sedentaria</taxon>
        <taxon>Scolecida</taxon>
        <taxon>Capitellidae</taxon>
        <taxon>Capitella</taxon>
    </lineage>
</organism>
<dbReference type="GO" id="GO:0005634">
    <property type="term" value="C:nucleus"/>
    <property type="evidence" value="ECO:0007669"/>
    <property type="project" value="UniProtKB-SubCell"/>
</dbReference>
<dbReference type="SUPFAM" id="SSF47459">
    <property type="entry name" value="HLH, helix-loop-helix DNA-binding domain"/>
    <property type="match status" value="1"/>
</dbReference>
<keyword evidence="4" id="KW-0804">Transcription</keyword>
<dbReference type="EnsemblMetazoa" id="CapteT179064">
    <property type="protein sequence ID" value="CapteP179064"/>
    <property type="gene ID" value="CapteG179064"/>
</dbReference>
<keyword evidence="2" id="KW-0678">Repressor</keyword>
<evidence type="ECO:0000259" key="6">
    <source>
        <dbReference type="PROSITE" id="PS50888"/>
    </source>
</evidence>
<dbReference type="GO" id="GO:0030154">
    <property type="term" value="P:cell differentiation"/>
    <property type="evidence" value="ECO:0007669"/>
    <property type="project" value="TreeGrafter"/>
</dbReference>
<evidence type="ECO:0000256" key="5">
    <source>
        <dbReference type="ARBA" id="ARBA00023242"/>
    </source>
</evidence>
<dbReference type="OrthoDB" id="10047910at2759"/>
<keyword evidence="5" id="KW-0539">Nucleus</keyword>
<keyword evidence="9" id="KW-1185">Reference proteome</keyword>
<evidence type="ECO:0000256" key="2">
    <source>
        <dbReference type="ARBA" id="ARBA00022491"/>
    </source>
</evidence>
<dbReference type="SMART" id="SM00353">
    <property type="entry name" value="HLH"/>
    <property type="match status" value="1"/>
</dbReference>
<proteinExistence type="predicted"/>
<dbReference type="GO" id="GO:0005737">
    <property type="term" value="C:cytoplasm"/>
    <property type="evidence" value="ECO:0007669"/>
    <property type="project" value="InterPro"/>
</dbReference>
<sequence length="116" mass="12974">MKSQTKVPCISLHGVHDGRISKRYPENQEAEMQACFLKLQDLVPSLPQEKKVSKVQLLQHVIDYILDLEGTLDSNPIPVFLMKELAAQAERKPLGESAAINKSHREIKAECPPANC</sequence>
<evidence type="ECO:0000256" key="4">
    <source>
        <dbReference type="ARBA" id="ARBA00023163"/>
    </source>
</evidence>
<evidence type="ECO:0000313" key="8">
    <source>
        <dbReference type="EnsemblMetazoa" id="CapteP179064"/>
    </source>
</evidence>
<dbReference type="Pfam" id="PF00010">
    <property type="entry name" value="HLH"/>
    <property type="match status" value="1"/>
</dbReference>
<dbReference type="GO" id="GO:0000122">
    <property type="term" value="P:negative regulation of transcription by RNA polymerase II"/>
    <property type="evidence" value="ECO:0007669"/>
    <property type="project" value="InterPro"/>
</dbReference>
<dbReference type="GO" id="GO:0046983">
    <property type="term" value="F:protein dimerization activity"/>
    <property type="evidence" value="ECO:0007669"/>
    <property type="project" value="InterPro"/>
</dbReference>
<dbReference type="InterPro" id="IPR036638">
    <property type="entry name" value="HLH_DNA-bd_sf"/>
</dbReference>
<comment type="subcellular location">
    <subcellularLocation>
        <location evidence="1">Nucleus</location>
    </subcellularLocation>
</comment>
<dbReference type="Gene3D" id="4.10.280.10">
    <property type="entry name" value="Helix-loop-helix DNA-binding domain"/>
    <property type="match status" value="1"/>
</dbReference>
<evidence type="ECO:0000313" key="7">
    <source>
        <dbReference type="EMBL" id="ELT87508.1"/>
    </source>
</evidence>
<dbReference type="EMBL" id="AMQN01015867">
    <property type="status" value="NOT_ANNOTATED_CDS"/>
    <property type="molecule type" value="Genomic_DNA"/>
</dbReference>
<dbReference type="GO" id="GO:0032922">
    <property type="term" value="P:circadian regulation of gene expression"/>
    <property type="evidence" value="ECO:0007669"/>
    <property type="project" value="TreeGrafter"/>
</dbReference>
<reference evidence="9" key="1">
    <citation type="submission" date="2012-12" db="EMBL/GenBank/DDBJ databases">
        <authorList>
            <person name="Hellsten U."/>
            <person name="Grimwood J."/>
            <person name="Chapman J.A."/>
            <person name="Shapiro H."/>
            <person name="Aerts A."/>
            <person name="Otillar R.P."/>
            <person name="Terry A.Y."/>
            <person name="Boore J.L."/>
            <person name="Simakov O."/>
            <person name="Marletaz F."/>
            <person name="Cho S.-J."/>
            <person name="Edsinger-Gonzales E."/>
            <person name="Havlak P."/>
            <person name="Kuo D.-H."/>
            <person name="Larsson T."/>
            <person name="Lv J."/>
            <person name="Arendt D."/>
            <person name="Savage R."/>
            <person name="Osoegawa K."/>
            <person name="de Jong P."/>
            <person name="Lindberg D.R."/>
            <person name="Seaver E.C."/>
            <person name="Weisblat D.A."/>
            <person name="Putnam N.H."/>
            <person name="Grigoriev I.V."/>
            <person name="Rokhsar D.S."/>
        </authorList>
    </citation>
    <scope>NUCLEOTIDE SEQUENCE</scope>
    <source>
        <strain evidence="9">I ESC-2004</strain>
    </source>
</reference>
<reference evidence="8" key="3">
    <citation type="submission" date="2015-06" db="UniProtKB">
        <authorList>
            <consortium name="EnsemblMetazoa"/>
        </authorList>
    </citation>
    <scope>IDENTIFICATION</scope>
</reference>